<evidence type="ECO:0000256" key="1">
    <source>
        <dbReference type="SAM" id="MobiDB-lite"/>
    </source>
</evidence>
<accession>A0A2T7SP12</accession>
<organism evidence="2 3">
    <name type="scientific">Streptomyces scopuliridis RB72</name>
    <dbReference type="NCBI Taxonomy" id="1440053"/>
    <lineage>
        <taxon>Bacteria</taxon>
        <taxon>Bacillati</taxon>
        <taxon>Actinomycetota</taxon>
        <taxon>Actinomycetes</taxon>
        <taxon>Kitasatosporales</taxon>
        <taxon>Streptomycetaceae</taxon>
        <taxon>Streptomyces</taxon>
    </lineage>
</organism>
<reference evidence="2 3" key="1">
    <citation type="submission" date="2013-12" db="EMBL/GenBank/DDBJ databases">
        <title>Annotated genome of Streptomyces scopuliridis.</title>
        <authorList>
            <person name="Olson J.B."/>
        </authorList>
    </citation>
    <scope>NUCLEOTIDE SEQUENCE [LARGE SCALE GENOMIC DNA]</scope>
    <source>
        <strain evidence="2 3">RB72</strain>
    </source>
</reference>
<dbReference type="EMBL" id="AZSP01000384">
    <property type="protein sequence ID" value="PVE04665.1"/>
    <property type="molecule type" value="Genomic_DNA"/>
</dbReference>
<keyword evidence="3" id="KW-1185">Reference proteome</keyword>
<dbReference type="RefSeq" id="WP_030352471.1">
    <property type="nucleotide sequence ID" value="NZ_AZSP01000384.1"/>
</dbReference>
<name>A0A2T7SP12_9ACTN</name>
<dbReference type="OrthoDB" id="4323360at2"/>
<evidence type="ECO:0000313" key="2">
    <source>
        <dbReference type="EMBL" id="PVE04665.1"/>
    </source>
</evidence>
<dbReference type="AlphaFoldDB" id="A0A2T7SP12"/>
<evidence type="ECO:0000313" key="3">
    <source>
        <dbReference type="Proteomes" id="UP000245992"/>
    </source>
</evidence>
<sequence length="107" mass="11104">MSTVTYLSLLRAAVIRSLGPAWPAPVGSTQLRIDPAAEVTDGAVVVYETEGMPGTTWWLVDGVVPSQDAGLVTEQLAALVPGSVLETIPDPWADASPPTGTYGLDTP</sequence>
<proteinExistence type="predicted"/>
<feature type="region of interest" description="Disordered" evidence="1">
    <location>
        <begin position="88"/>
        <end position="107"/>
    </location>
</feature>
<gene>
    <name evidence="2" type="ORF">Y717_10745</name>
</gene>
<protein>
    <submittedName>
        <fullName evidence="2">Uncharacterized protein</fullName>
    </submittedName>
</protein>
<dbReference type="STRING" id="1440053.GCA_000718095_03415"/>
<dbReference type="Proteomes" id="UP000245992">
    <property type="component" value="Unassembled WGS sequence"/>
</dbReference>
<comment type="caution">
    <text evidence="2">The sequence shown here is derived from an EMBL/GenBank/DDBJ whole genome shotgun (WGS) entry which is preliminary data.</text>
</comment>